<gene>
    <name evidence="5" type="ORF">L798_06593</name>
</gene>
<dbReference type="GO" id="GO:0005730">
    <property type="term" value="C:nucleolus"/>
    <property type="evidence" value="ECO:0007669"/>
    <property type="project" value="InterPro"/>
</dbReference>
<dbReference type="STRING" id="136037.A0A067RHI8"/>
<dbReference type="InParanoid" id="A0A067RHI8"/>
<sequence>MKFRGKMTDIICMKQFANIIVTIAKLSKLCVVRLTKDFMYFIIVEENVTVGKPMVWSVLEQTHFFNEYNMAGVSEEQNEIYLEFETDVMARSLSSLRVSHGARSVKMKLTNKKSPCLTFEIQLSELSHSRFCVHDIPVTVIPRREWIMLQEPQVTNYNVSIQLPGLKLLRTIAERMKALSSYIVLLANREGTLILKVETPEATVSTHFKNLTVEDSGGDEENDEFFSARVDIKKFVQFLMSEQVNPNKVLCKIVDDKMVAMFLVHEDIVLHYFLPVVAV</sequence>
<dbReference type="Gene3D" id="3.70.10.10">
    <property type="match status" value="1"/>
</dbReference>
<organism evidence="5 6">
    <name type="scientific">Zootermopsis nevadensis</name>
    <name type="common">Dampwood termite</name>
    <dbReference type="NCBI Taxonomy" id="136037"/>
    <lineage>
        <taxon>Eukaryota</taxon>
        <taxon>Metazoa</taxon>
        <taxon>Ecdysozoa</taxon>
        <taxon>Arthropoda</taxon>
        <taxon>Hexapoda</taxon>
        <taxon>Insecta</taxon>
        <taxon>Pterygota</taxon>
        <taxon>Neoptera</taxon>
        <taxon>Polyneoptera</taxon>
        <taxon>Dictyoptera</taxon>
        <taxon>Blattodea</taxon>
        <taxon>Blattoidea</taxon>
        <taxon>Termitoidae</taxon>
        <taxon>Termopsidae</taxon>
        <taxon>Zootermopsis</taxon>
    </lineage>
</organism>
<protein>
    <recommendedName>
        <fullName evidence="4">Checkpoint protein</fullName>
    </recommendedName>
</protein>
<dbReference type="GO" id="GO:0044778">
    <property type="term" value="P:meiotic DNA integrity checkpoint signaling"/>
    <property type="evidence" value="ECO:0007669"/>
    <property type="project" value="TreeGrafter"/>
</dbReference>
<dbReference type="PANTHER" id="PTHR12900:SF0">
    <property type="entry name" value="CHECKPOINT PROTEIN"/>
    <property type="match status" value="1"/>
</dbReference>
<dbReference type="PANTHER" id="PTHR12900">
    <property type="entry name" value="MITOTIC AND DNA DAMAGE CHECKPOINT PROTEIN HUS1"/>
    <property type="match status" value="1"/>
</dbReference>
<name>A0A067RHI8_ZOONE</name>
<dbReference type="GO" id="GO:0006289">
    <property type="term" value="P:nucleotide-excision repair"/>
    <property type="evidence" value="ECO:0007669"/>
    <property type="project" value="TreeGrafter"/>
</dbReference>
<dbReference type="eggNOG" id="KOG3999">
    <property type="taxonomic scope" value="Eukaryota"/>
</dbReference>
<dbReference type="GO" id="GO:0030896">
    <property type="term" value="C:checkpoint clamp complex"/>
    <property type="evidence" value="ECO:0007669"/>
    <property type="project" value="InterPro"/>
</dbReference>
<evidence type="ECO:0000256" key="1">
    <source>
        <dbReference type="ARBA" id="ARBA00004123"/>
    </source>
</evidence>
<dbReference type="OMA" id="VCWMRLE"/>
<evidence type="ECO:0000313" key="6">
    <source>
        <dbReference type="Proteomes" id="UP000027135"/>
    </source>
</evidence>
<dbReference type="Proteomes" id="UP000027135">
    <property type="component" value="Unassembled WGS sequence"/>
</dbReference>
<dbReference type="PIRSF" id="PIRSF011312">
    <property type="entry name" value="Cell_cycle_HUS1"/>
    <property type="match status" value="1"/>
</dbReference>
<reference evidence="5 6" key="1">
    <citation type="journal article" date="2014" name="Nat. Commun.">
        <title>Molecular traces of alternative social organization in a termite genome.</title>
        <authorList>
            <person name="Terrapon N."/>
            <person name="Li C."/>
            <person name="Robertson H.M."/>
            <person name="Ji L."/>
            <person name="Meng X."/>
            <person name="Booth W."/>
            <person name="Chen Z."/>
            <person name="Childers C.P."/>
            <person name="Glastad K.M."/>
            <person name="Gokhale K."/>
            <person name="Gowin J."/>
            <person name="Gronenberg W."/>
            <person name="Hermansen R.A."/>
            <person name="Hu H."/>
            <person name="Hunt B.G."/>
            <person name="Huylmans A.K."/>
            <person name="Khalil S.M."/>
            <person name="Mitchell R.D."/>
            <person name="Munoz-Torres M.C."/>
            <person name="Mustard J.A."/>
            <person name="Pan H."/>
            <person name="Reese J.T."/>
            <person name="Scharf M.E."/>
            <person name="Sun F."/>
            <person name="Vogel H."/>
            <person name="Xiao J."/>
            <person name="Yang W."/>
            <person name="Yang Z."/>
            <person name="Yang Z."/>
            <person name="Zhou J."/>
            <person name="Zhu J."/>
            <person name="Brent C.S."/>
            <person name="Elsik C.G."/>
            <person name="Goodisman M.A."/>
            <person name="Liberles D.A."/>
            <person name="Roe R.M."/>
            <person name="Vargo E.L."/>
            <person name="Vilcinskas A."/>
            <person name="Wang J."/>
            <person name="Bornberg-Bauer E."/>
            <person name="Korb J."/>
            <person name="Zhang G."/>
            <person name="Liebig J."/>
        </authorList>
    </citation>
    <scope>NUCLEOTIDE SEQUENCE [LARGE SCALE GENOMIC DNA]</scope>
    <source>
        <tissue evidence="5">Whole organism</tissue>
    </source>
</reference>
<comment type="subcellular location">
    <subcellularLocation>
        <location evidence="1">Nucleus</location>
    </subcellularLocation>
</comment>
<dbReference type="OrthoDB" id="10063861at2759"/>
<keyword evidence="6" id="KW-1185">Reference proteome</keyword>
<dbReference type="Pfam" id="PF04005">
    <property type="entry name" value="Hus1"/>
    <property type="match status" value="1"/>
</dbReference>
<dbReference type="GO" id="GO:0000723">
    <property type="term" value="P:telomere maintenance"/>
    <property type="evidence" value="ECO:0007669"/>
    <property type="project" value="TreeGrafter"/>
</dbReference>
<proteinExistence type="inferred from homology"/>
<dbReference type="GO" id="GO:0031573">
    <property type="term" value="P:mitotic intra-S DNA damage checkpoint signaling"/>
    <property type="evidence" value="ECO:0007669"/>
    <property type="project" value="TreeGrafter"/>
</dbReference>
<evidence type="ECO:0000256" key="4">
    <source>
        <dbReference type="PIRNR" id="PIRNR011312"/>
    </source>
</evidence>
<comment type="similarity">
    <text evidence="2 4">Belongs to the HUS1 family.</text>
</comment>
<dbReference type="AlphaFoldDB" id="A0A067RHI8"/>
<dbReference type="GO" id="GO:0033314">
    <property type="term" value="P:mitotic DNA replication checkpoint signaling"/>
    <property type="evidence" value="ECO:0007669"/>
    <property type="project" value="TreeGrafter"/>
</dbReference>
<evidence type="ECO:0000313" key="5">
    <source>
        <dbReference type="EMBL" id="KDR18613.1"/>
    </source>
</evidence>
<keyword evidence="3" id="KW-0539">Nucleus</keyword>
<evidence type="ECO:0000256" key="2">
    <source>
        <dbReference type="ARBA" id="ARBA00005563"/>
    </source>
</evidence>
<dbReference type="EMBL" id="KK852680">
    <property type="protein sequence ID" value="KDR18613.1"/>
    <property type="molecule type" value="Genomic_DNA"/>
</dbReference>
<dbReference type="InterPro" id="IPR016580">
    <property type="entry name" value="HUS1"/>
</dbReference>
<dbReference type="FunCoup" id="A0A067RHI8">
    <property type="interactions" value="1210"/>
</dbReference>
<evidence type="ECO:0000256" key="3">
    <source>
        <dbReference type="ARBA" id="ARBA00023242"/>
    </source>
</evidence>
<accession>A0A067RHI8</accession>
<dbReference type="GO" id="GO:0035861">
    <property type="term" value="C:site of double-strand break"/>
    <property type="evidence" value="ECO:0007669"/>
    <property type="project" value="TreeGrafter"/>
</dbReference>
<dbReference type="GO" id="GO:0000724">
    <property type="term" value="P:double-strand break repair via homologous recombination"/>
    <property type="evidence" value="ECO:0007669"/>
    <property type="project" value="TreeGrafter"/>
</dbReference>
<dbReference type="InterPro" id="IPR007150">
    <property type="entry name" value="HUS1/Mec3"/>
</dbReference>